<name>A0A6J4SYM4_9ACTN</name>
<dbReference type="EMBL" id="CADCVV010000137">
    <property type="protein sequence ID" value="CAA9508502.1"/>
    <property type="molecule type" value="Genomic_DNA"/>
</dbReference>
<evidence type="ECO:0000256" key="2">
    <source>
        <dbReference type="SAM" id="SignalP"/>
    </source>
</evidence>
<evidence type="ECO:0000313" key="3">
    <source>
        <dbReference type="EMBL" id="CAA9508502.1"/>
    </source>
</evidence>
<reference evidence="3" key="1">
    <citation type="submission" date="2020-02" db="EMBL/GenBank/DDBJ databases">
        <authorList>
            <person name="Meier V. D."/>
        </authorList>
    </citation>
    <scope>NUCLEOTIDE SEQUENCE</scope>
    <source>
        <strain evidence="3">AVDCRST_MAG17</strain>
    </source>
</reference>
<accession>A0A6J4SYM4</accession>
<proteinExistence type="predicted"/>
<dbReference type="AlphaFoldDB" id="A0A6J4SYM4"/>
<keyword evidence="2" id="KW-0732">Signal</keyword>
<sequence>MKTKMAVLTTVLSLAVVPASMAAPGSGKAGAPGQACKSPKSMKVKGKKPALQRTAPQGVHQGCRARPQGCACTGRARSGRYGSDRSRDRRLERVLGPWSAKPPLVGGFARPWSLADRARPELGRGTYVVQGFRRS</sequence>
<organism evidence="3">
    <name type="scientific">uncultured Solirubrobacterales bacterium</name>
    <dbReference type="NCBI Taxonomy" id="768556"/>
    <lineage>
        <taxon>Bacteria</taxon>
        <taxon>Bacillati</taxon>
        <taxon>Actinomycetota</taxon>
        <taxon>Thermoleophilia</taxon>
        <taxon>Solirubrobacterales</taxon>
        <taxon>environmental samples</taxon>
    </lineage>
</organism>
<feature type="signal peptide" evidence="2">
    <location>
        <begin position="1"/>
        <end position="22"/>
    </location>
</feature>
<feature type="chain" id="PRO_5026981866" evidence="2">
    <location>
        <begin position="23"/>
        <end position="135"/>
    </location>
</feature>
<protein>
    <submittedName>
        <fullName evidence="3">Uncharacterized protein</fullName>
    </submittedName>
</protein>
<gene>
    <name evidence="3" type="ORF">AVDCRST_MAG17-1848</name>
</gene>
<feature type="region of interest" description="Disordered" evidence="1">
    <location>
        <begin position="22"/>
        <end position="43"/>
    </location>
</feature>
<feature type="compositionally biased region" description="Low complexity" evidence="1">
    <location>
        <begin position="22"/>
        <end position="39"/>
    </location>
</feature>
<evidence type="ECO:0000256" key="1">
    <source>
        <dbReference type="SAM" id="MobiDB-lite"/>
    </source>
</evidence>